<evidence type="ECO:0000256" key="1">
    <source>
        <dbReference type="ARBA" id="ARBA00008007"/>
    </source>
</evidence>
<dbReference type="PANTHER" id="PTHR47505">
    <property type="entry name" value="DNA UTILIZATION PROTEIN YHGH"/>
    <property type="match status" value="1"/>
</dbReference>
<name>A0A1F7Y2V2_9BACT</name>
<dbReference type="InterPro" id="IPR051910">
    <property type="entry name" value="ComF/GntX_DNA_util-trans"/>
</dbReference>
<accession>A0A1F7Y2V2</accession>
<organism evidence="2 3">
    <name type="scientific">Candidatus Woesebacteria bacterium RIFCSPHIGHO2_01_FULL_38_9b</name>
    <dbReference type="NCBI Taxonomy" id="1802493"/>
    <lineage>
        <taxon>Bacteria</taxon>
        <taxon>Candidatus Woeseibacteriota</taxon>
    </lineage>
</organism>
<dbReference type="EMBL" id="MGGF01000030">
    <property type="protein sequence ID" value="OGM21647.1"/>
    <property type="molecule type" value="Genomic_DNA"/>
</dbReference>
<dbReference type="CDD" id="cd06223">
    <property type="entry name" value="PRTases_typeI"/>
    <property type="match status" value="1"/>
</dbReference>
<evidence type="ECO:0000313" key="3">
    <source>
        <dbReference type="Proteomes" id="UP000178750"/>
    </source>
</evidence>
<comment type="caution">
    <text evidence="2">The sequence shown here is derived from an EMBL/GenBank/DDBJ whole genome shotgun (WGS) entry which is preliminary data.</text>
</comment>
<dbReference type="AlphaFoldDB" id="A0A1F7Y2V2"/>
<dbReference type="SUPFAM" id="SSF53271">
    <property type="entry name" value="PRTase-like"/>
    <property type="match status" value="1"/>
</dbReference>
<proteinExistence type="inferred from homology"/>
<comment type="similarity">
    <text evidence="1">Belongs to the ComF/GntX family.</text>
</comment>
<dbReference type="Gene3D" id="3.40.50.2020">
    <property type="match status" value="1"/>
</dbReference>
<dbReference type="PANTHER" id="PTHR47505:SF1">
    <property type="entry name" value="DNA UTILIZATION PROTEIN YHGH"/>
    <property type="match status" value="1"/>
</dbReference>
<evidence type="ECO:0000313" key="2">
    <source>
        <dbReference type="EMBL" id="OGM21647.1"/>
    </source>
</evidence>
<gene>
    <name evidence="2" type="ORF">A2863_02775</name>
</gene>
<dbReference type="Proteomes" id="UP000178750">
    <property type="component" value="Unassembled WGS sequence"/>
</dbReference>
<sequence>MDALVNLWPYQGVIRQAVIKLKYKFVGEVAEELSELACKRIDSDLALFPKNATLIPVPLYWLRENFRGFNQSEKIGKIIAREMDWNFVPDLLVRRKLRQPQTQLTAEKRKENVKGVFSLNPNNQALQPKADRPLDETTNHILFDDVYTTGSTLKEATRVLKRNGAGQVWGLTIAK</sequence>
<dbReference type="InterPro" id="IPR000836">
    <property type="entry name" value="PRTase_dom"/>
</dbReference>
<protein>
    <recommendedName>
        <fullName evidence="4">Phosphoribosyltransferase domain-containing protein</fullName>
    </recommendedName>
</protein>
<evidence type="ECO:0008006" key="4">
    <source>
        <dbReference type="Google" id="ProtNLM"/>
    </source>
</evidence>
<dbReference type="InterPro" id="IPR029057">
    <property type="entry name" value="PRTase-like"/>
</dbReference>
<reference evidence="2 3" key="1">
    <citation type="journal article" date="2016" name="Nat. Commun.">
        <title>Thousands of microbial genomes shed light on interconnected biogeochemical processes in an aquifer system.</title>
        <authorList>
            <person name="Anantharaman K."/>
            <person name="Brown C.T."/>
            <person name="Hug L.A."/>
            <person name="Sharon I."/>
            <person name="Castelle C.J."/>
            <person name="Probst A.J."/>
            <person name="Thomas B.C."/>
            <person name="Singh A."/>
            <person name="Wilkins M.J."/>
            <person name="Karaoz U."/>
            <person name="Brodie E.L."/>
            <person name="Williams K.H."/>
            <person name="Hubbard S.S."/>
            <person name="Banfield J.F."/>
        </authorList>
    </citation>
    <scope>NUCLEOTIDE SEQUENCE [LARGE SCALE GENOMIC DNA]</scope>
</reference>